<organism evidence="2">
    <name type="scientific">Prasinoderma coloniale</name>
    <dbReference type="NCBI Taxonomy" id="156133"/>
    <lineage>
        <taxon>Eukaryota</taxon>
        <taxon>Viridiplantae</taxon>
        <taxon>Prasinodermophyta</taxon>
        <taxon>Prasinodermophyceae</taxon>
        <taxon>Prasinodermales</taxon>
        <taxon>Prasinodermaceae</taxon>
        <taxon>Prasinoderma</taxon>
    </lineage>
</organism>
<gene>
    <name evidence="2" type="ORF">PCOL08062_LOCUS8524</name>
</gene>
<evidence type="ECO:0000313" key="2">
    <source>
        <dbReference type="EMBL" id="CAD8244229.1"/>
    </source>
</evidence>
<feature type="domain" description="AB hydrolase-1" evidence="1">
    <location>
        <begin position="3"/>
        <end position="214"/>
    </location>
</feature>
<dbReference type="SUPFAM" id="SSF53474">
    <property type="entry name" value="alpha/beta-Hydrolases"/>
    <property type="match status" value="1"/>
</dbReference>
<dbReference type="PANTHER" id="PTHR43194:SF2">
    <property type="entry name" value="PEROXISOMAL MEMBRANE PROTEIN LPX1"/>
    <property type="match status" value="1"/>
</dbReference>
<dbReference type="AlphaFoldDB" id="A0A7R9Y3Y6"/>
<accession>A0A7R9Y3Y6</accession>
<dbReference type="Pfam" id="PF00561">
    <property type="entry name" value="Abhydrolase_1"/>
    <property type="match status" value="1"/>
</dbReference>
<proteinExistence type="predicted"/>
<reference evidence="2" key="1">
    <citation type="submission" date="2021-01" db="EMBL/GenBank/DDBJ databases">
        <authorList>
            <person name="Corre E."/>
            <person name="Pelletier E."/>
            <person name="Niang G."/>
            <person name="Scheremetjew M."/>
            <person name="Finn R."/>
            <person name="Kale V."/>
            <person name="Holt S."/>
            <person name="Cochrane G."/>
            <person name="Meng A."/>
            <person name="Brown T."/>
            <person name="Cohen L."/>
        </authorList>
    </citation>
    <scope>NUCLEOTIDE SEQUENCE</scope>
    <source>
        <strain evidence="2">CCMP1413</strain>
    </source>
</reference>
<name>A0A7R9Y3Y6_9VIRI</name>
<dbReference type="Gene3D" id="3.40.50.1820">
    <property type="entry name" value="alpha/beta hydrolase"/>
    <property type="match status" value="1"/>
</dbReference>
<dbReference type="InterPro" id="IPR050228">
    <property type="entry name" value="Carboxylesterase_BioH"/>
</dbReference>
<dbReference type="InterPro" id="IPR029058">
    <property type="entry name" value="AB_hydrolase_fold"/>
</dbReference>
<dbReference type="EMBL" id="HBDZ01011198">
    <property type="protein sequence ID" value="CAD8244229.1"/>
    <property type="molecule type" value="Transcribed_RNA"/>
</dbReference>
<dbReference type="InterPro" id="IPR000073">
    <property type="entry name" value="AB_hydrolase_1"/>
</dbReference>
<protein>
    <recommendedName>
        <fullName evidence="1">AB hydrolase-1 domain-containing protein</fullName>
    </recommendedName>
</protein>
<evidence type="ECO:0000259" key="1">
    <source>
        <dbReference type="Pfam" id="PF00561"/>
    </source>
</evidence>
<dbReference type="PANTHER" id="PTHR43194">
    <property type="entry name" value="HYDROLASE ALPHA/BETA FOLD FAMILY"/>
    <property type="match status" value="1"/>
</dbReference>
<sequence length="235" mass="26064">MVAWDAPGTRFSPDPAEWPEEPWSLSDFADAAIDLLDYLGRQKALFLGVSWGAATATQIALRHPDRVIGIVAGGVGQGEPPLNFSEEEVDVIRERIMRCQSGDEAAWEEARAEHDAAFYPGTRESVDYTWSKHTRSFRLPSNMIMLDTIRGIDFRPELAAIHDSGDVELPPALFVSGDSDGHHSVESVHRLREAYGPQAQATIYLETGHILQHERRAQFHDAVVTFAESVIQSDA</sequence>